<evidence type="ECO:0008006" key="3">
    <source>
        <dbReference type="Google" id="ProtNLM"/>
    </source>
</evidence>
<accession>A0AAN9TB00</accession>
<dbReference type="SUPFAM" id="SSF52087">
    <property type="entry name" value="CRAL/TRIO domain"/>
    <property type="match status" value="1"/>
</dbReference>
<proteinExistence type="predicted"/>
<protein>
    <recommendedName>
        <fullName evidence="3">CRAL-TRIO domain-containing protein</fullName>
    </recommendedName>
</protein>
<name>A0AAN9TB00_9HEMI</name>
<sequence>MVFDVSLKTDKVKAVTMIYDFQNISMAFFKSFFTTLRLGLAIQSLVIWSKDVKELPTALPKDCLPEEYGGSLPNIGELFDVYYDYAKEYYDWLGEQNDIKADLNQKIENISTTESLQGLIGSFRKVSID</sequence>
<organism evidence="1 2">
    <name type="scientific">Parthenolecanium corni</name>
    <dbReference type="NCBI Taxonomy" id="536013"/>
    <lineage>
        <taxon>Eukaryota</taxon>
        <taxon>Metazoa</taxon>
        <taxon>Ecdysozoa</taxon>
        <taxon>Arthropoda</taxon>
        <taxon>Hexapoda</taxon>
        <taxon>Insecta</taxon>
        <taxon>Pterygota</taxon>
        <taxon>Neoptera</taxon>
        <taxon>Paraneoptera</taxon>
        <taxon>Hemiptera</taxon>
        <taxon>Sternorrhyncha</taxon>
        <taxon>Coccoidea</taxon>
        <taxon>Coccidae</taxon>
        <taxon>Parthenolecanium</taxon>
    </lineage>
</organism>
<dbReference type="Proteomes" id="UP001367676">
    <property type="component" value="Unassembled WGS sequence"/>
</dbReference>
<evidence type="ECO:0000313" key="1">
    <source>
        <dbReference type="EMBL" id="KAK7580470.1"/>
    </source>
</evidence>
<dbReference type="Gene3D" id="1.20.5.1200">
    <property type="entry name" value="Alpha-tocopherol transfer"/>
    <property type="match status" value="1"/>
</dbReference>
<dbReference type="AlphaFoldDB" id="A0AAN9TB00"/>
<comment type="caution">
    <text evidence="1">The sequence shown here is derived from an EMBL/GenBank/DDBJ whole genome shotgun (WGS) entry which is preliminary data.</text>
</comment>
<keyword evidence="2" id="KW-1185">Reference proteome</keyword>
<reference evidence="1 2" key="1">
    <citation type="submission" date="2024-03" db="EMBL/GenBank/DDBJ databases">
        <title>Adaptation during the transition from Ophiocordyceps entomopathogen to insect associate is accompanied by gene loss and intensified selection.</title>
        <authorList>
            <person name="Ward C.M."/>
            <person name="Onetto C.A."/>
            <person name="Borneman A.R."/>
        </authorList>
    </citation>
    <scope>NUCLEOTIDE SEQUENCE [LARGE SCALE GENOMIC DNA]</scope>
    <source>
        <strain evidence="1">AWRI1</strain>
        <tissue evidence="1">Single Adult Female</tissue>
    </source>
</reference>
<gene>
    <name evidence="1" type="ORF">V9T40_001099</name>
</gene>
<dbReference type="InterPro" id="IPR036865">
    <property type="entry name" value="CRAL-TRIO_dom_sf"/>
</dbReference>
<evidence type="ECO:0000313" key="2">
    <source>
        <dbReference type="Proteomes" id="UP001367676"/>
    </source>
</evidence>
<dbReference type="EMBL" id="JBBCAQ010000034">
    <property type="protein sequence ID" value="KAK7580470.1"/>
    <property type="molecule type" value="Genomic_DNA"/>
</dbReference>